<feature type="region of interest" description="Disordered" evidence="1">
    <location>
        <begin position="187"/>
        <end position="230"/>
    </location>
</feature>
<dbReference type="PANTHER" id="PTHR45899:SF1">
    <property type="entry name" value="ARF-GAP WITH RHO-GAP DOMAIN, ANK REPEAT AND PH DOMAIN-CONTAINING PROTEIN 2"/>
    <property type="match status" value="1"/>
</dbReference>
<dbReference type="GO" id="GO:0005737">
    <property type="term" value="C:cytoplasm"/>
    <property type="evidence" value="ECO:0007669"/>
    <property type="project" value="TreeGrafter"/>
</dbReference>
<evidence type="ECO:0000256" key="1">
    <source>
        <dbReference type="SAM" id="MobiDB-lite"/>
    </source>
</evidence>
<dbReference type="AlphaFoldDB" id="Q4SVU7"/>
<dbReference type="InterPro" id="IPR052227">
    <property type="entry name" value="Arf-Rho-GAP_ANK-PH_domain"/>
</dbReference>
<name>Q4SVU7_TETNG</name>
<dbReference type="SMART" id="SM00454">
    <property type="entry name" value="SAM"/>
    <property type="match status" value="1"/>
</dbReference>
<protein>
    <submittedName>
        <fullName evidence="3">(spotted green pufferfish) hypothetical protein</fullName>
    </submittedName>
</protein>
<dbReference type="Gene3D" id="2.30.29.30">
    <property type="entry name" value="Pleckstrin-homology domain (PH domain)/Phosphotyrosine-binding domain (PTB)"/>
    <property type="match status" value="1"/>
</dbReference>
<organism evidence="3">
    <name type="scientific">Tetraodon nigroviridis</name>
    <name type="common">Spotted green pufferfish</name>
    <name type="synonym">Chelonodon nigroviridis</name>
    <dbReference type="NCBI Taxonomy" id="99883"/>
    <lineage>
        <taxon>Eukaryota</taxon>
        <taxon>Metazoa</taxon>
        <taxon>Chordata</taxon>
        <taxon>Craniata</taxon>
        <taxon>Vertebrata</taxon>
        <taxon>Euteleostomi</taxon>
        <taxon>Actinopterygii</taxon>
        <taxon>Neopterygii</taxon>
        <taxon>Teleostei</taxon>
        <taxon>Neoteleostei</taxon>
        <taxon>Acanthomorphata</taxon>
        <taxon>Eupercaria</taxon>
        <taxon>Tetraodontiformes</taxon>
        <taxon>Tetradontoidea</taxon>
        <taxon>Tetraodontidae</taxon>
        <taxon>Tetraodon</taxon>
    </lineage>
</organism>
<evidence type="ECO:0000313" key="3">
    <source>
        <dbReference type="EMBL" id="CAF95235.1"/>
    </source>
</evidence>
<dbReference type="GO" id="GO:0005547">
    <property type="term" value="F:phosphatidylinositol-3,4,5-trisphosphate binding"/>
    <property type="evidence" value="ECO:0007669"/>
    <property type="project" value="TreeGrafter"/>
</dbReference>
<dbReference type="Gene3D" id="1.10.150.50">
    <property type="entry name" value="Transcription Factor, Ets-1"/>
    <property type="match status" value="1"/>
</dbReference>
<dbReference type="PROSITE" id="PS50105">
    <property type="entry name" value="SAM_DOMAIN"/>
    <property type="match status" value="1"/>
</dbReference>
<dbReference type="Pfam" id="PF00536">
    <property type="entry name" value="SAM_1"/>
    <property type="match status" value="1"/>
</dbReference>
<dbReference type="OrthoDB" id="29546at2759"/>
<dbReference type="GO" id="GO:0005096">
    <property type="term" value="F:GTPase activator activity"/>
    <property type="evidence" value="ECO:0007669"/>
    <property type="project" value="TreeGrafter"/>
</dbReference>
<dbReference type="InterPro" id="IPR001660">
    <property type="entry name" value="SAM"/>
</dbReference>
<dbReference type="InterPro" id="IPR013761">
    <property type="entry name" value="SAM/pointed_sf"/>
</dbReference>
<dbReference type="KEGG" id="tng:GSTEN00011811G001"/>
<feature type="region of interest" description="Disordered" evidence="1">
    <location>
        <begin position="65"/>
        <end position="126"/>
    </location>
</feature>
<sequence>MSEPPECVREVVGWLHTLHLSQYTPSFLGAGYRTLDDCRELTEGRLLELDVLPRGHRRRMLRSLEALGVTPPGGGEEDGAGNGVARQEARAQPETRLPGQEEGAVLSAPPAEGEEGSGGEPDAASGIRADWDLHSEQSTPESLHVSSEASDRGGFTGEMVENSIYEAQPDFASPRLTRSFRLRHRPVPEIPSLTSPPIWERSAPPVQAAGTERLAGSEAPAGANGAQKDPLERTSSVIAPYGELCLYNNPDSAPGQGAKEAFQKGFRDKLKKKNRYARKKIIKRNVSKEDPAKTARDLVEDEYSMVSECARTLAPDGASGEPLAPPQDGSPKMVACELYTLSADAPVGGANAAMADISPYACFYGASRPSVLKVGWLDKLSPQGKCVFQRRWVRFDGECLAYYNNDKVAAGRTRQGRACRLLPLTLPLSPFPVALGIVISLLV</sequence>
<dbReference type="EMBL" id="CAAE01013721">
    <property type="protein sequence ID" value="CAF95235.1"/>
    <property type="molecule type" value="Genomic_DNA"/>
</dbReference>
<reference evidence="3" key="2">
    <citation type="submission" date="2004-02" db="EMBL/GenBank/DDBJ databases">
        <authorList>
            <consortium name="Genoscope"/>
            <consortium name="Whitehead Institute Centre for Genome Research"/>
        </authorList>
    </citation>
    <scope>NUCLEOTIDE SEQUENCE</scope>
</reference>
<dbReference type="SUPFAM" id="SSF50729">
    <property type="entry name" value="PH domain-like"/>
    <property type="match status" value="1"/>
</dbReference>
<gene>
    <name evidence="3" type="ORF">GSTENG00011811001</name>
</gene>
<accession>Q4SVU7</accession>
<feature type="region of interest" description="Disordered" evidence="1">
    <location>
        <begin position="136"/>
        <end position="155"/>
    </location>
</feature>
<proteinExistence type="predicted"/>
<dbReference type="PANTHER" id="PTHR45899">
    <property type="entry name" value="RHO GTPASE ACTIVATING PROTEIN AT 15B, ISOFORM C"/>
    <property type="match status" value="1"/>
</dbReference>
<feature type="domain" description="SAM" evidence="2">
    <location>
        <begin position="6"/>
        <end position="70"/>
    </location>
</feature>
<dbReference type="InterPro" id="IPR011993">
    <property type="entry name" value="PH-like_dom_sf"/>
</dbReference>
<feature type="compositionally biased region" description="Polar residues" evidence="1">
    <location>
        <begin position="136"/>
        <end position="148"/>
    </location>
</feature>
<evidence type="ECO:0000259" key="2">
    <source>
        <dbReference type="PROSITE" id="PS50105"/>
    </source>
</evidence>
<reference evidence="3" key="1">
    <citation type="journal article" date="2004" name="Nature">
        <title>Genome duplication in the teleost fish Tetraodon nigroviridis reveals the early vertebrate proto-karyotype.</title>
        <authorList>
            <person name="Jaillon O."/>
            <person name="Aury J.-M."/>
            <person name="Brunet F."/>
            <person name="Petit J.-L."/>
            <person name="Stange-Thomann N."/>
            <person name="Mauceli E."/>
            <person name="Bouneau L."/>
            <person name="Fischer C."/>
            <person name="Ozouf-Costaz C."/>
            <person name="Bernot A."/>
            <person name="Nicaud S."/>
            <person name="Jaffe D."/>
            <person name="Fisher S."/>
            <person name="Lutfalla G."/>
            <person name="Dossat C."/>
            <person name="Segurens B."/>
            <person name="Dasilva C."/>
            <person name="Salanoubat M."/>
            <person name="Levy M."/>
            <person name="Boudet N."/>
            <person name="Castellano S."/>
            <person name="Anthouard V."/>
            <person name="Jubin C."/>
            <person name="Castelli V."/>
            <person name="Katinka M."/>
            <person name="Vacherie B."/>
            <person name="Biemont C."/>
            <person name="Skalli Z."/>
            <person name="Cattolico L."/>
            <person name="Poulain J."/>
            <person name="De Berardinis V."/>
            <person name="Cruaud C."/>
            <person name="Duprat S."/>
            <person name="Brottier P."/>
            <person name="Coutanceau J.-P."/>
            <person name="Gouzy J."/>
            <person name="Parra G."/>
            <person name="Lardier G."/>
            <person name="Chapple C."/>
            <person name="McKernan K.J."/>
            <person name="McEwan P."/>
            <person name="Bosak S."/>
            <person name="Kellis M."/>
            <person name="Volff J.-N."/>
            <person name="Guigo R."/>
            <person name="Zody M.C."/>
            <person name="Mesirov J."/>
            <person name="Lindblad-Toh K."/>
            <person name="Birren B."/>
            <person name="Nusbaum C."/>
            <person name="Kahn D."/>
            <person name="Robinson-Rechavi M."/>
            <person name="Laudet V."/>
            <person name="Schachter V."/>
            <person name="Quetier F."/>
            <person name="Saurin W."/>
            <person name="Scarpelli C."/>
            <person name="Wincker P."/>
            <person name="Lander E.S."/>
            <person name="Weissenbach J."/>
            <person name="Roest Crollius H."/>
        </authorList>
    </citation>
    <scope>NUCLEOTIDE SEQUENCE [LARGE SCALE GENOMIC DNA]</scope>
</reference>
<dbReference type="SUPFAM" id="SSF47769">
    <property type="entry name" value="SAM/Pointed domain"/>
    <property type="match status" value="1"/>
</dbReference>
<comment type="caution">
    <text evidence="3">The sequence shown here is derived from an EMBL/GenBank/DDBJ whole genome shotgun (WGS) entry which is preliminary data.</text>
</comment>